<dbReference type="GO" id="GO:0046872">
    <property type="term" value="F:metal ion binding"/>
    <property type="evidence" value="ECO:0007669"/>
    <property type="project" value="UniProtKB-KW"/>
</dbReference>
<evidence type="ECO:0000313" key="6">
    <source>
        <dbReference type="Proteomes" id="UP000000763"/>
    </source>
</evidence>
<evidence type="ECO:0000259" key="4">
    <source>
        <dbReference type="PROSITE" id="PS51485"/>
    </source>
</evidence>
<keyword evidence="3" id="KW-1133">Transmembrane helix</keyword>
<name>Q6Z6W1_ORYSJ</name>
<reference evidence="6" key="2">
    <citation type="journal article" date="2008" name="Nucleic Acids Res.">
        <title>The rice annotation project database (RAP-DB): 2008 update.</title>
        <authorList>
            <consortium name="The rice annotation project (RAP)"/>
        </authorList>
    </citation>
    <scope>GENOME REANNOTATION</scope>
    <source>
        <strain evidence="6">cv. Nipponbare</strain>
    </source>
</reference>
<gene>
    <name evidence="5" type="primary">P0617A09.27</name>
</gene>
<keyword evidence="1" id="KW-0479">Metal-binding</keyword>
<dbReference type="GO" id="GO:0009055">
    <property type="term" value="F:electron transfer activity"/>
    <property type="evidence" value="ECO:0007669"/>
    <property type="project" value="InterPro"/>
</dbReference>
<dbReference type="InterPro" id="IPR039391">
    <property type="entry name" value="Phytocyanin-like"/>
</dbReference>
<protein>
    <submittedName>
        <fullName evidence="5">Chemocyanin</fullName>
    </submittedName>
</protein>
<evidence type="ECO:0000256" key="1">
    <source>
        <dbReference type="ARBA" id="ARBA00022723"/>
    </source>
</evidence>
<dbReference type="PANTHER" id="PTHR33021:SF377">
    <property type="entry name" value="OS02G0731400 PROTEIN"/>
    <property type="match status" value="1"/>
</dbReference>
<keyword evidence="3" id="KW-0812">Transmembrane</keyword>
<evidence type="ECO:0000256" key="2">
    <source>
        <dbReference type="ARBA" id="ARBA00023008"/>
    </source>
</evidence>
<dbReference type="Gene3D" id="2.60.40.420">
    <property type="entry name" value="Cupredoxins - blue copper proteins"/>
    <property type="match status" value="1"/>
</dbReference>
<dbReference type="PANTHER" id="PTHR33021">
    <property type="entry name" value="BLUE COPPER PROTEIN"/>
    <property type="match status" value="1"/>
</dbReference>
<sequence>MAARGRGSACNGAAVLGAAAAVVIVGFLVMSAAPLAEAARYTVGDSSGWRFYAEGWAKGKTFRAGDVLGNMPAAARSASVLICVLVWSISIDQFMYACMWHCGWPAEFKYNAVVHDVAAVDLAAYRSCTVPKGVRKMRSGRDKVTLRKGTHYFICTEPGHCKAGMKLAVRAI</sequence>
<organism evidence="5 6">
    <name type="scientific">Oryza sativa subsp. japonica</name>
    <name type="common">Rice</name>
    <dbReference type="NCBI Taxonomy" id="39947"/>
    <lineage>
        <taxon>Eukaryota</taxon>
        <taxon>Viridiplantae</taxon>
        <taxon>Streptophyta</taxon>
        <taxon>Embryophyta</taxon>
        <taxon>Tracheophyta</taxon>
        <taxon>Spermatophyta</taxon>
        <taxon>Magnoliopsida</taxon>
        <taxon>Liliopsida</taxon>
        <taxon>Poales</taxon>
        <taxon>Poaceae</taxon>
        <taxon>BOP clade</taxon>
        <taxon>Oryzoideae</taxon>
        <taxon>Oryzeae</taxon>
        <taxon>Oryzinae</taxon>
        <taxon>Oryza</taxon>
        <taxon>Oryza sativa</taxon>
    </lineage>
</organism>
<reference evidence="6" key="1">
    <citation type="journal article" date="2005" name="Nature">
        <title>The map-based sequence of the rice genome.</title>
        <authorList>
            <consortium name="International rice genome sequencing project (IRGSP)"/>
            <person name="Matsumoto T."/>
            <person name="Wu J."/>
            <person name="Kanamori H."/>
            <person name="Katayose Y."/>
            <person name="Fujisawa M."/>
            <person name="Namiki N."/>
            <person name="Mizuno H."/>
            <person name="Yamamoto K."/>
            <person name="Antonio B.A."/>
            <person name="Baba T."/>
            <person name="Sakata K."/>
            <person name="Nagamura Y."/>
            <person name="Aoki H."/>
            <person name="Arikawa K."/>
            <person name="Arita K."/>
            <person name="Bito T."/>
            <person name="Chiden Y."/>
            <person name="Fujitsuka N."/>
            <person name="Fukunaka R."/>
            <person name="Hamada M."/>
            <person name="Harada C."/>
            <person name="Hayashi A."/>
            <person name="Hijishita S."/>
            <person name="Honda M."/>
            <person name="Hosokawa S."/>
            <person name="Ichikawa Y."/>
            <person name="Idonuma A."/>
            <person name="Iijima M."/>
            <person name="Ikeda M."/>
            <person name="Ikeno M."/>
            <person name="Ito K."/>
            <person name="Ito S."/>
            <person name="Ito T."/>
            <person name="Ito Y."/>
            <person name="Ito Y."/>
            <person name="Iwabuchi A."/>
            <person name="Kamiya K."/>
            <person name="Karasawa W."/>
            <person name="Kurita K."/>
            <person name="Katagiri S."/>
            <person name="Kikuta A."/>
            <person name="Kobayashi H."/>
            <person name="Kobayashi N."/>
            <person name="Machita K."/>
            <person name="Maehara T."/>
            <person name="Masukawa M."/>
            <person name="Mizubayashi T."/>
            <person name="Mukai Y."/>
            <person name="Nagasaki H."/>
            <person name="Nagata Y."/>
            <person name="Naito S."/>
            <person name="Nakashima M."/>
            <person name="Nakama Y."/>
            <person name="Nakamichi Y."/>
            <person name="Nakamura M."/>
            <person name="Meguro A."/>
            <person name="Negishi M."/>
            <person name="Ohta I."/>
            <person name="Ohta T."/>
            <person name="Okamoto M."/>
            <person name="Ono N."/>
            <person name="Saji S."/>
            <person name="Sakaguchi M."/>
            <person name="Sakai K."/>
            <person name="Shibata M."/>
            <person name="Shimokawa T."/>
            <person name="Song J."/>
            <person name="Takazaki Y."/>
            <person name="Terasawa K."/>
            <person name="Tsugane M."/>
            <person name="Tsuji K."/>
            <person name="Ueda S."/>
            <person name="Waki K."/>
            <person name="Yamagata H."/>
            <person name="Yamamoto M."/>
            <person name="Yamamoto S."/>
            <person name="Yamane H."/>
            <person name="Yoshiki S."/>
            <person name="Yoshihara R."/>
            <person name="Yukawa K."/>
            <person name="Zhong H."/>
            <person name="Yano M."/>
            <person name="Yuan Q."/>
            <person name="Ouyang S."/>
            <person name="Liu J."/>
            <person name="Jones K.M."/>
            <person name="Gansberger K."/>
            <person name="Moffat K."/>
            <person name="Hill J."/>
            <person name="Bera J."/>
            <person name="Fadrosh D."/>
            <person name="Jin S."/>
            <person name="Johri S."/>
            <person name="Kim M."/>
            <person name="Overton L."/>
            <person name="Reardon M."/>
            <person name="Tsitrin T."/>
            <person name="Vuong H."/>
            <person name="Weaver B."/>
            <person name="Ciecko A."/>
            <person name="Tallon L."/>
            <person name="Jackson J."/>
            <person name="Pai G."/>
            <person name="Aken S.V."/>
            <person name="Utterback T."/>
            <person name="Reidmuller S."/>
            <person name="Feldblyum T."/>
            <person name="Hsiao J."/>
            <person name="Zismann V."/>
            <person name="Iobst S."/>
            <person name="de Vazeille A.R."/>
            <person name="Buell C.R."/>
            <person name="Ying K."/>
            <person name="Li Y."/>
            <person name="Lu T."/>
            <person name="Huang Y."/>
            <person name="Zhao Q."/>
            <person name="Feng Q."/>
            <person name="Zhang L."/>
            <person name="Zhu J."/>
            <person name="Weng Q."/>
            <person name="Mu J."/>
            <person name="Lu Y."/>
            <person name="Fan D."/>
            <person name="Liu Y."/>
            <person name="Guan J."/>
            <person name="Zhang Y."/>
            <person name="Yu S."/>
            <person name="Liu X."/>
            <person name="Zhang Y."/>
            <person name="Hong G."/>
            <person name="Han B."/>
            <person name="Choisne N."/>
            <person name="Demange N."/>
            <person name="Orjeda G."/>
            <person name="Samain S."/>
            <person name="Cattolico L."/>
            <person name="Pelletier E."/>
            <person name="Couloux A."/>
            <person name="Segurens B."/>
            <person name="Wincker P."/>
            <person name="D'Hont A."/>
            <person name="Scarpelli C."/>
            <person name="Weissenbach J."/>
            <person name="Salanoubat M."/>
            <person name="Quetier F."/>
            <person name="Yu Y."/>
            <person name="Kim H.R."/>
            <person name="Rambo T."/>
            <person name="Currie J."/>
            <person name="Collura K."/>
            <person name="Luo M."/>
            <person name="Yang T."/>
            <person name="Ammiraju J.S.S."/>
            <person name="Engler F."/>
            <person name="Soderlund C."/>
            <person name="Wing R.A."/>
            <person name="Palmer L.E."/>
            <person name="de la Bastide M."/>
            <person name="Spiegel L."/>
            <person name="Nascimento L."/>
            <person name="Zutavern T."/>
            <person name="O'Shaughnessy A."/>
            <person name="Dike S."/>
            <person name="Dedhia N."/>
            <person name="Preston R."/>
            <person name="Balija V."/>
            <person name="McCombie W.R."/>
            <person name="Chow T."/>
            <person name="Chen H."/>
            <person name="Chung M."/>
            <person name="Chen C."/>
            <person name="Shaw J."/>
            <person name="Wu H."/>
            <person name="Hsiao K."/>
            <person name="Chao Y."/>
            <person name="Chu M."/>
            <person name="Cheng C."/>
            <person name="Hour A."/>
            <person name="Lee P."/>
            <person name="Lin S."/>
            <person name="Lin Y."/>
            <person name="Liou J."/>
            <person name="Liu S."/>
            <person name="Hsing Y."/>
            <person name="Raghuvanshi S."/>
            <person name="Mohanty A."/>
            <person name="Bharti A.K."/>
            <person name="Gaur A."/>
            <person name="Gupta V."/>
            <person name="Kumar D."/>
            <person name="Ravi V."/>
            <person name="Vij S."/>
            <person name="Kapur A."/>
            <person name="Khurana P."/>
            <person name="Khurana P."/>
            <person name="Khurana J.P."/>
            <person name="Tyagi A.K."/>
            <person name="Gaikwad K."/>
            <person name="Singh A."/>
            <person name="Dalal V."/>
            <person name="Srivastava S."/>
            <person name="Dixit A."/>
            <person name="Pal A.K."/>
            <person name="Ghazi I.A."/>
            <person name="Yadav M."/>
            <person name="Pandit A."/>
            <person name="Bhargava A."/>
            <person name="Sureshbabu K."/>
            <person name="Batra K."/>
            <person name="Sharma T.R."/>
            <person name="Mohapatra T."/>
            <person name="Singh N.K."/>
            <person name="Messing J."/>
            <person name="Nelson A.B."/>
            <person name="Fuks G."/>
            <person name="Kavchok S."/>
            <person name="Keizer G."/>
            <person name="Linton E."/>
            <person name="Llaca V."/>
            <person name="Song R."/>
            <person name="Tanyolac B."/>
            <person name="Young S."/>
            <person name="Ho-Il K."/>
            <person name="Hahn J.H."/>
            <person name="Sangsakoo G."/>
            <person name="Vanavichit A."/>
            <person name="de Mattos Luiz.A.T."/>
            <person name="Zimmer P.D."/>
            <person name="Malone G."/>
            <person name="Dellagostin O."/>
            <person name="de Oliveira A.C."/>
            <person name="Bevan M."/>
            <person name="Bancroft I."/>
            <person name="Minx P."/>
            <person name="Cordum H."/>
            <person name="Wilson R."/>
            <person name="Cheng Z."/>
            <person name="Jin W."/>
            <person name="Jiang J."/>
            <person name="Leong S.A."/>
            <person name="Iwama H."/>
            <person name="Gojobori T."/>
            <person name="Itoh T."/>
            <person name="Niimura Y."/>
            <person name="Fujii Y."/>
            <person name="Habara T."/>
            <person name="Sakai H."/>
            <person name="Sato Y."/>
            <person name="Wilson G."/>
            <person name="Kumar K."/>
            <person name="McCouch S."/>
            <person name="Juretic N."/>
            <person name="Hoen D."/>
            <person name="Wright S."/>
            <person name="Bruskiewich R."/>
            <person name="Bureau T."/>
            <person name="Miyao A."/>
            <person name="Hirochika H."/>
            <person name="Nishikawa T."/>
            <person name="Kadowaki K."/>
            <person name="Sugiura M."/>
            <person name="Burr B."/>
            <person name="Sasaki T."/>
        </authorList>
    </citation>
    <scope>NUCLEOTIDE SEQUENCE [LARGE SCALE GENOMIC DNA]</scope>
    <source>
        <strain evidence="6">cv. Nipponbare</strain>
    </source>
</reference>
<proteinExistence type="predicted"/>
<dbReference type="EMBL" id="AP004888">
    <property type="protein sequence ID" value="BAD15934.1"/>
    <property type="molecule type" value="Genomic_DNA"/>
</dbReference>
<dbReference type="Pfam" id="PF02298">
    <property type="entry name" value="Cu_bind_like"/>
    <property type="match status" value="1"/>
</dbReference>
<feature type="domain" description="Phytocyanin" evidence="4">
    <location>
        <begin position="39"/>
        <end position="172"/>
    </location>
</feature>
<dbReference type="Proteomes" id="UP000000763">
    <property type="component" value="Chromosome 2"/>
</dbReference>
<evidence type="ECO:0000313" key="5">
    <source>
        <dbReference type="EMBL" id="BAD15934.1"/>
    </source>
</evidence>
<dbReference type="SUPFAM" id="SSF49503">
    <property type="entry name" value="Cupredoxins"/>
    <property type="match status" value="1"/>
</dbReference>
<dbReference type="InterPro" id="IPR008972">
    <property type="entry name" value="Cupredoxin"/>
</dbReference>
<dbReference type="PROSITE" id="PS51485">
    <property type="entry name" value="PHYTOCYANIN"/>
    <property type="match status" value="1"/>
</dbReference>
<feature type="transmembrane region" description="Helical" evidence="3">
    <location>
        <begin position="73"/>
        <end position="91"/>
    </location>
</feature>
<dbReference type="InterPro" id="IPR028871">
    <property type="entry name" value="BlueCu_1_BS"/>
</dbReference>
<accession>Q6Z6W1</accession>
<dbReference type="PROSITE" id="PS00196">
    <property type="entry name" value="COPPER_BLUE"/>
    <property type="match status" value="1"/>
</dbReference>
<evidence type="ECO:0000256" key="3">
    <source>
        <dbReference type="SAM" id="Phobius"/>
    </source>
</evidence>
<dbReference type="AlphaFoldDB" id="Q6Z6W1"/>
<keyword evidence="2" id="KW-0186">Copper</keyword>
<dbReference type="InterPro" id="IPR003245">
    <property type="entry name" value="Phytocyanin_dom"/>
</dbReference>
<keyword evidence="3" id="KW-0472">Membrane</keyword>